<keyword evidence="3" id="KW-1185">Reference proteome</keyword>
<evidence type="ECO:0000313" key="2">
    <source>
        <dbReference type="EMBL" id="RZU61441.1"/>
    </source>
</evidence>
<protein>
    <submittedName>
        <fullName evidence="2">Uncharacterized protein</fullName>
    </submittedName>
</protein>
<feature type="region of interest" description="Disordered" evidence="1">
    <location>
        <begin position="58"/>
        <end position="90"/>
    </location>
</feature>
<sequence length="90" mass="10010">MSKLVAKATETLDVLRDQGLITAEHELTAELIVELCESWEGSTPNTKTAISREIRHALASLPRPEQEPVTDPEDDKASKVDDLLNEFSKH</sequence>
<proteinExistence type="predicted"/>
<organism evidence="2 3">
    <name type="scientific">Zhihengliuella halotolerans</name>
    <dbReference type="NCBI Taxonomy" id="370736"/>
    <lineage>
        <taxon>Bacteria</taxon>
        <taxon>Bacillati</taxon>
        <taxon>Actinomycetota</taxon>
        <taxon>Actinomycetes</taxon>
        <taxon>Micrococcales</taxon>
        <taxon>Micrococcaceae</taxon>
        <taxon>Zhihengliuella</taxon>
    </lineage>
</organism>
<dbReference type="Proteomes" id="UP000292685">
    <property type="component" value="Unassembled WGS sequence"/>
</dbReference>
<evidence type="ECO:0000256" key="1">
    <source>
        <dbReference type="SAM" id="MobiDB-lite"/>
    </source>
</evidence>
<feature type="compositionally biased region" description="Basic and acidic residues" evidence="1">
    <location>
        <begin position="75"/>
        <end position="90"/>
    </location>
</feature>
<evidence type="ECO:0000313" key="3">
    <source>
        <dbReference type="Proteomes" id="UP000292685"/>
    </source>
</evidence>
<accession>A0A4Q8ACI7</accession>
<dbReference type="AlphaFoldDB" id="A0A4Q8ACI7"/>
<comment type="caution">
    <text evidence="2">The sequence shown here is derived from an EMBL/GenBank/DDBJ whole genome shotgun (WGS) entry which is preliminary data.</text>
</comment>
<dbReference type="EMBL" id="SHLA01000001">
    <property type="protein sequence ID" value="RZU61441.1"/>
    <property type="molecule type" value="Genomic_DNA"/>
</dbReference>
<gene>
    <name evidence="2" type="ORF">EV380_1011</name>
</gene>
<dbReference type="RefSeq" id="WP_130449769.1">
    <property type="nucleotide sequence ID" value="NZ_SHLA01000001.1"/>
</dbReference>
<name>A0A4Q8ACI7_9MICC</name>
<reference evidence="2 3" key="1">
    <citation type="submission" date="2019-02" db="EMBL/GenBank/DDBJ databases">
        <title>Sequencing the genomes of 1000 actinobacteria strains.</title>
        <authorList>
            <person name="Klenk H.-P."/>
        </authorList>
    </citation>
    <scope>NUCLEOTIDE SEQUENCE [LARGE SCALE GENOMIC DNA]</scope>
    <source>
        <strain evidence="2 3">DSM 17364</strain>
    </source>
</reference>